<dbReference type="InterPro" id="IPR052173">
    <property type="entry name" value="Beta-lactam_resp_regulator"/>
</dbReference>
<feature type="transmembrane region" description="Helical" evidence="5">
    <location>
        <begin position="12"/>
        <end position="34"/>
    </location>
</feature>
<dbReference type="PROSITE" id="PS52015">
    <property type="entry name" value="TONB_CTD"/>
    <property type="match status" value="1"/>
</dbReference>
<evidence type="ECO:0000256" key="5">
    <source>
        <dbReference type="SAM" id="Phobius"/>
    </source>
</evidence>
<reference evidence="7" key="1">
    <citation type="submission" date="2021-04" db="EMBL/GenBank/DDBJ databases">
        <title>novel species isolated from subtropical streams in China.</title>
        <authorList>
            <person name="Lu H."/>
        </authorList>
    </citation>
    <scope>NUCLEOTIDE SEQUENCE</scope>
    <source>
        <strain evidence="7">FT137W</strain>
    </source>
</reference>
<dbReference type="SUPFAM" id="SSF74653">
    <property type="entry name" value="TolA/TonB C-terminal domain"/>
    <property type="match status" value="1"/>
</dbReference>
<evidence type="ECO:0000313" key="8">
    <source>
        <dbReference type="Proteomes" id="UP000678545"/>
    </source>
</evidence>
<evidence type="ECO:0000256" key="4">
    <source>
        <dbReference type="ARBA" id="ARBA00023136"/>
    </source>
</evidence>
<name>A0A941DWK9_9BURK</name>
<keyword evidence="4 5" id="KW-0472">Membrane</keyword>
<keyword evidence="8" id="KW-1185">Reference proteome</keyword>
<keyword evidence="3 5" id="KW-1133">Transmembrane helix</keyword>
<protein>
    <submittedName>
        <fullName evidence="7">TonB family protein</fullName>
    </submittedName>
</protein>
<dbReference type="Pfam" id="PF03544">
    <property type="entry name" value="TonB_C"/>
    <property type="match status" value="1"/>
</dbReference>
<dbReference type="AlphaFoldDB" id="A0A941DWK9"/>
<sequence>MTIDFPLLTNAIGWTLVHFLWQGAAITLCTAFLLQLSRNARAQTRYLIACLSLALCLFAPIWELLQRLQTTKISLDEQVVSGHLLESKTALSWIDAMQIWFQMHIDFIVITWATVVAILGLRLLLGIFWLRSYTNGKRGVSNAYWQQKTDQLAEHFQIAKPVLVRIVNELESPITIGWIRPMVLLPASLLTGMTPSYLEALIAHELAHISRFDYVVNFIQNLIEMVLFFHPAVWWISKKIRIERENIADDLAASMLGEPRRLALALQELEYIQFTTPQLAQAAHGGNLMLRIKRLVRPEAQSINWKTAVTVVGIATVCVGFAANAALPTISQSKQVNTQNQIVAIEERNELDAEFAMADLREPSLHDQISSSPAVPKVSKSKGSRGEDVIVPARINFMKKGCAPEYPRKALRAESQGVSSLEVHFSAIGRIDAVDIVKSSGHELLDDAVKSQLLSGKCTATPGTLNGKPQPTTTRVDYVWKLS</sequence>
<dbReference type="Gene3D" id="3.30.1150.10">
    <property type="match status" value="1"/>
</dbReference>
<dbReference type="InterPro" id="IPR006260">
    <property type="entry name" value="TonB/TolA_C"/>
</dbReference>
<evidence type="ECO:0000256" key="2">
    <source>
        <dbReference type="ARBA" id="ARBA00022692"/>
    </source>
</evidence>
<dbReference type="PANTHER" id="PTHR34978:SF3">
    <property type="entry name" value="SLR0241 PROTEIN"/>
    <property type="match status" value="1"/>
</dbReference>
<feature type="transmembrane region" description="Helical" evidence="5">
    <location>
        <begin position="107"/>
        <end position="130"/>
    </location>
</feature>
<dbReference type="NCBIfam" id="TIGR01352">
    <property type="entry name" value="tonB_Cterm"/>
    <property type="match status" value="1"/>
</dbReference>
<evidence type="ECO:0000259" key="6">
    <source>
        <dbReference type="PROSITE" id="PS52015"/>
    </source>
</evidence>
<comment type="caution">
    <text evidence="7">The sequence shown here is derived from an EMBL/GenBank/DDBJ whole genome shotgun (WGS) entry which is preliminary data.</text>
</comment>
<evidence type="ECO:0000313" key="7">
    <source>
        <dbReference type="EMBL" id="MBR7798669.1"/>
    </source>
</evidence>
<feature type="transmembrane region" description="Helical" evidence="5">
    <location>
        <begin position="46"/>
        <end position="65"/>
    </location>
</feature>
<dbReference type="EMBL" id="JAGSPJ010000001">
    <property type="protein sequence ID" value="MBR7798669.1"/>
    <property type="molecule type" value="Genomic_DNA"/>
</dbReference>
<dbReference type="GO" id="GO:0016020">
    <property type="term" value="C:membrane"/>
    <property type="evidence" value="ECO:0007669"/>
    <property type="project" value="UniProtKB-SubCell"/>
</dbReference>
<organism evidence="7 8">
    <name type="scientific">Undibacterium fentianense</name>
    <dbReference type="NCBI Taxonomy" id="2828728"/>
    <lineage>
        <taxon>Bacteria</taxon>
        <taxon>Pseudomonadati</taxon>
        <taxon>Pseudomonadota</taxon>
        <taxon>Betaproteobacteria</taxon>
        <taxon>Burkholderiales</taxon>
        <taxon>Oxalobacteraceae</taxon>
        <taxon>Undibacterium</taxon>
    </lineage>
</organism>
<dbReference type="InterPro" id="IPR037682">
    <property type="entry name" value="TonB_C"/>
</dbReference>
<evidence type="ECO:0000256" key="1">
    <source>
        <dbReference type="ARBA" id="ARBA00004167"/>
    </source>
</evidence>
<dbReference type="Gene3D" id="3.30.2010.10">
    <property type="entry name" value="Metalloproteases ('zincins'), catalytic domain"/>
    <property type="match status" value="1"/>
</dbReference>
<dbReference type="Proteomes" id="UP000678545">
    <property type="component" value="Unassembled WGS sequence"/>
</dbReference>
<dbReference type="RefSeq" id="WP_212673822.1">
    <property type="nucleotide sequence ID" value="NZ_JAGSPJ010000001.1"/>
</dbReference>
<evidence type="ECO:0000256" key="3">
    <source>
        <dbReference type="ARBA" id="ARBA00022989"/>
    </source>
</evidence>
<comment type="subcellular location">
    <subcellularLocation>
        <location evidence="1">Membrane</location>
        <topology evidence="1">Single-pass membrane protein</topology>
    </subcellularLocation>
</comment>
<feature type="domain" description="TonB C-terminal" evidence="6">
    <location>
        <begin position="391"/>
        <end position="483"/>
    </location>
</feature>
<dbReference type="Pfam" id="PF05569">
    <property type="entry name" value="Peptidase_M56"/>
    <property type="match status" value="1"/>
</dbReference>
<dbReference type="CDD" id="cd07341">
    <property type="entry name" value="M56_BlaR1_MecR1_like"/>
    <property type="match status" value="1"/>
</dbReference>
<dbReference type="PANTHER" id="PTHR34978">
    <property type="entry name" value="POSSIBLE SENSOR-TRANSDUCER PROTEIN BLAR"/>
    <property type="match status" value="1"/>
</dbReference>
<proteinExistence type="predicted"/>
<accession>A0A941DWK9</accession>
<dbReference type="GO" id="GO:0055085">
    <property type="term" value="P:transmembrane transport"/>
    <property type="evidence" value="ECO:0007669"/>
    <property type="project" value="InterPro"/>
</dbReference>
<dbReference type="InterPro" id="IPR008756">
    <property type="entry name" value="Peptidase_M56"/>
</dbReference>
<gene>
    <name evidence="7" type="ORF">KDM90_01410</name>
</gene>
<keyword evidence="2 5" id="KW-0812">Transmembrane</keyword>
<feature type="transmembrane region" description="Helical" evidence="5">
    <location>
        <begin position="218"/>
        <end position="236"/>
    </location>
</feature>